<dbReference type="AlphaFoldDB" id="A0A1B7HN81"/>
<organism evidence="1 2">
    <name type="scientific">Buttiauxella gaviniae ATCC 51604</name>
    <dbReference type="NCBI Taxonomy" id="1354253"/>
    <lineage>
        <taxon>Bacteria</taxon>
        <taxon>Pseudomonadati</taxon>
        <taxon>Pseudomonadota</taxon>
        <taxon>Gammaproteobacteria</taxon>
        <taxon>Enterobacterales</taxon>
        <taxon>Enterobacteriaceae</taxon>
        <taxon>Buttiauxella</taxon>
    </lineage>
</organism>
<evidence type="ECO:0000313" key="1">
    <source>
        <dbReference type="EMBL" id="OAT17070.1"/>
    </source>
</evidence>
<gene>
    <name evidence="1" type="ORF">M977_04316</name>
</gene>
<name>A0A1B7HN81_9ENTR</name>
<evidence type="ECO:0000313" key="2">
    <source>
        <dbReference type="Proteomes" id="UP000078504"/>
    </source>
</evidence>
<proteinExistence type="predicted"/>
<dbReference type="PATRIC" id="fig|1354253.4.peg.4429"/>
<protein>
    <submittedName>
        <fullName evidence="1">Uncharacterized protein</fullName>
    </submittedName>
</protein>
<accession>A0A1B7HN81</accession>
<dbReference type="RefSeq" id="WP_064518803.1">
    <property type="nucleotide sequence ID" value="NZ_LXEP01000044.1"/>
</dbReference>
<sequence length="168" mass="18768">MEQPLITVVKGQNIFLDPIPNAYTAIVYNDKEFPVEEVLLIPDATIGIPTTSDKITTGNYKIVIVNQELQIIMIQPVKIRGLFEKENRADTLREQISLLDKVITAKLSDDQGVLQQLSINNKTLVYSSLADLIALVDSLRAQLGNEIEKANRKKGKAPFKQIKLILRG</sequence>
<comment type="caution">
    <text evidence="1">The sequence shown here is derived from an EMBL/GenBank/DDBJ whole genome shotgun (WGS) entry which is preliminary data.</text>
</comment>
<reference evidence="1 2" key="1">
    <citation type="submission" date="2016-04" db="EMBL/GenBank/DDBJ databases">
        <title>ATOL: Assembling a taxonomically balanced genome-scale reconstruction of the evolutionary history of the Enterobacteriaceae.</title>
        <authorList>
            <person name="Plunkett G.III."/>
            <person name="Neeno-Eckwall E.C."/>
            <person name="Glasner J.D."/>
            <person name="Perna N.T."/>
        </authorList>
    </citation>
    <scope>NUCLEOTIDE SEQUENCE [LARGE SCALE GENOMIC DNA]</scope>
    <source>
        <strain evidence="1 2">ATCC 51604</strain>
    </source>
</reference>
<dbReference type="EMBL" id="LXEP01000044">
    <property type="protein sequence ID" value="OAT17070.1"/>
    <property type="molecule type" value="Genomic_DNA"/>
</dbReference>
<dbReference type="Proteomes" id="UP000078504">
    <property type="component" value="Unassembled WGS sequence"/>
</dbReference>